<reference evidence="2" key="1">
    <citation type="submission" date="2023-03" db="EMBL/GenBank/DDBJ databases">
        <title>Complete genome of Cladonia borealis.</title>
        <authorList>
            <person name="Park H."/>
        </authorList>
    </citation>
    <scope>NUCLEOTIDE SEQUENCE</scope>
    <source>
        <strain evidence="2">ANT050790</strain>
    </source>
</reference>
<feature type="compositionally biased region" description="Polar residues" evidence="1">
    <location>
        <begin position="217"/>
        <end position="229"/>
    </location>
</feature>
<dbReference type="Proteomes" id="UP001166286">
    <property type="component" value="Unassembled WGS sequence"/>
</dbReference>
<feature type="compositionally biased region" description="Low complexity" evidence="1">
    <location>
        <begin position="245"/>
        <end position="262"/>
    </location>
</feature>
<keyword evidence="3" id="KW-1185">Reference proteome</keyword>
<gene>
    <name evidence="2" type="ORF">JMJ35_004632</name>
</gene>
<sequence length="538" mass="59899">MSSTGIPWEQEPDYIAACRTQVQPGEPSAYFPPRLAGSSPTDVTGFQIGSAYWNVDNLPSVCYILSPPIEWEIFRKSPLPAQKLDEAGQPMWERHPWPGTPARPLLDFPILRNIDTISTQVGWEWLEFMMRLDPRLGWDDIDMRMEYVGARASYDSTIDRVSDDMAKQVYKAKSKFVNALQTRCSRGRAAFKMLSWRERPRTGRPNKTRDHVLNQLSADQIANNTTRGTTPGIINPLLPDTPANRVSRTTQSQPSTPPTVQSDGQSGPSARMPAASQQTRPSSTGAEALSPAYIHQTAPTHLDRLRVPLTIPSTQTSRKRSTLAISSPPLEINDTARMDDEPLELGRKRAQSTIIDLTQDNETHSDAESHLVNNDTARMDNEPLTLERKRAKSTIIDLTQDAETHSDIESFSSNHASSSTPHANTEMHTSTPSSTGVNIVRDTHLNRPRTGIFNRRSNLSNSLPSDPLPTAVTPTTISRSPLGPGAPAELDRATVNSPNLEQGWDVYYHHEELAPWTEVGQEYLDWRSTFPGHESDPF</sequence>
<organism evidence="2 3">
    <name type="scientific">Cladonia borealis</name>
    <dbReference type="NCBI Taxonomy" id="184061"/>
    <lineage>
        <taxon>Eukaryota</taxon>
        <taxon>Fungi</taxon>
        <taxon>Dikarya</taxon>
        <taxon>Ascomycota</taxon>
        <taxon>Pezizomycotina</taxon>
        <taxon>Lecanoromycetes</taxon>
        <taxon>OSLEUM clade</taxon>
        <taxon>Lecanoromycetidae</taxon>
        <taxon>Lecanorales</taxon>
        <taxon>Lecanorineae</taxon>
        <taxon>Cladoniaceae</taxon>
        <taxon>Cladonia</taxon>
    </lineage>
</organism>
<protein>
    <submittedName>
        <fullName evidence="2">Uncharacterized protein</fullName>
    </submittedName>
</protein>
<name>A0AA39R2L4_9LECA</name>
<feature type="region of interest" description="Disordered" evidence="1">
    <location>
        <begin position="400"/>
        <end position="441"/>
    </location>
</feature>
<accession>A0AA39R2L4</accession>
<feature type="compositionally biased region" description="Polar residues" evidence="1">
    <location>
        <begin position="409"/>
        <end position="437"/>
    </location>
</feature>
<dbReference type="AlphaFoldDB" id="A0AA39R2L4"/>
<feature type="region of interest" description="Disordered" evidence="1">
    <location>
        <begin position="217"/>
        <end position="286"/>
    </location>
</feature>
<evidence type="ECO:0000313" key="3">
    <source>
        <dbReference type="Proteomes" id="UP001166286"/>
    </source>
</evidence>
<dbReference type="EMBL" id="JAFEKC020000009">
    <property type="protein sequence ID" value="KAK0512615.1"/>
    <property type="molecule type" value="Genomic_DNA"/>
</dbReference>
<evidence type="ECO:0000256" key="1">
    <source>
        <dbReference type="SAM" id="MobiDB-lite"/>
    </source>
</evidence>
<proteinExistence type="predicted"/>
<evidence type="ECO:0000313" key="2">
    <source>
        <dbReference type="EMBL" id="KAK0512615.1"/>
    </source>
</evidence>
<comment type="caution">
    <text evidence="2">The sequence shown here is derived from an EMBL/GenBank/DDBJ whole genome shotgun (WGS) entry which is preliminary data.</text>
</comment>
<feature type="compositionally biased region" description="Polar residues" evidence="1">
    <location>
        <begin position="275"/>
        <end position="285"/>
    </location>
</feature>
<feature type="compositionally biased region" description="Low complexity" evidence="1">
    <location>
        <begin position="454"/>
        <end position="469"/>
    </location>
</feature>
<feature type="region of interest" description="Disordered" evidence="1">
    <location>
        <begin position="450"/>
        <end position="469"/>
    </location>
</feature>